<organism evidence="1 2">
    <name type="scientific">Pangasius djambal</name>
    <dbReference type="NCBI Taxonomy" id="1691987"/>
    <lineage>
        <taxon>Eukaryota</taxon>
        <taxon>Metazoa</taxon>
        <taxon>Chordata</taxon>
        <taxon>Craniata</taxon>
        <taxon>Vertebrata</taxon>
        <taxon>Euteleostomi</taxon>
        <taxon>Actinopterygii</taxon>
        <taxon>Neopterygii</taxon>
        <taxon>Teleostei</taxon>
        <taxon>Ostariophysi</taxon>
        <taxon>Siluriformes</taxon>
        <taxon>Pangasiidae</taxon>
        <taxon>Pangasius</taxon>
    </lineage>
</organism>
<proteinExistence type="predicted"/>
<sequence length="158" mass="16558">MICLWWIIFKTFFLLVKGGASSGSAEAAGGLKGGAGQNAAGVMNSMVLPQLLFIQQVPAPIGANNNQGAGLPVVFVQQQQAGVPNSQAQPNPPMVPVLALLPQELNGVNGQQIQLVPVVALNVQQGPAAGKARVKHSVSDWLYTNTVNEDLRPVSDNR</sequence>
<dbReference type="Proteomes" id="UP000830395">
    <property type="component" value="Chromosome 3"/>
</dbReference>
<reference evidence="1" key="1">
    <citation type="submission" date="2020-02" db="EMBL/GenBank/DDBJ databases">
        <title>Genome sequencing of the panga catfish, Pangasius djambal.</title>
        <authorList>
            <person name="Wen M."/>
            <person name="Zahm M."/>
            <person name="Roques C."/>
            <person name="Cabau C."/>
            <person name="Klopp C."/>
            <person name="Donnadieu C."/>
            <person name="Jouanno E."/>
            <person name="Avarre J.-C."/>
            <person name="Campet M."/>
            <person name="Ha T."/>
            <person name="Dugue R."/>
            <person name="Lampietro C."/>
            <person name="Louis A."/>
            <person name="Herpin A."/>
            <person name="Echchiki A."/>
            <person name="Berthelot C."/>
            <person name="Parey E."/>
            <person name="Roest-Crollius H."/>
            <person name="Braasch I."/>
            <person name="Postlethwait J.H."/>
            <person name="Bobe J."/>
            <person name="Montfort J."/>
            <person name="Bouchez O."/>
            <person name="Begum T."/>
            <person name="Schartl M."/>
            <person name="Gustiano R."/>
            <person name="Guiguen Y."/>
        </authorList>
    </citation>
    <scope>NUCLEOTIDE SEQUENCE</scope>
    <source>
        <strain evidence="1">Pdj_M5554</strain>
    </source>
</reference>
<evidence type="ECO:0000313" key="2">
    <source>
        <dbReference type="Proteomes" id="UP000830395"/>
    </source>
</evidence>
<protein>
    <submittedName>
        <fullName evidence="1">Uncharacterized protein</fullName>
    </submittedName>
</protein>
<comment type="caution">
    <text evidence="1">The sequence shown here is derived from an EMBL/GenBank/DDBJ whole genome shotgun (WGS) entry which is preliminary data.</text>
</comment>
<keyword evidence="2" id="KW-1185">Reference proteome</keyword>
<evidence type="ECO:0000313" key="1">
    <source>
        <dbReference type="EMBL" id="MCJ8730136.1"/>
    </source>
</evidence>
<gene>
    <name evidence="1" type="ORF">PDJAM_G00180660</name>
</gene>
<accession>A0ACC5Y4U7</accession>
<name>A0ACC5Y4U7_9TELE</name>
<dbReference type="EMBL" id="CM040977">
    <property type="protein sequence ID" value="MCJ8730136.1"/>
    <property type="molecule type" value="Genomic_DNA"/>
</dbReference>